<protein>
    <submittedName>
        <fullName evidence="2">Uncharacterized protein</fullName>
    </submittedName>
</protein>
<evidence type="ECO:0000256" key="1">
    <source>
        <dbReference type="SAM" id="MobiDB-lite"/>
    </source>
</evidence>
<dbReference type="EMBL" id="JARJFB010000006">
    <property type="protein sequence ID" value="MEA0970226.1"/>
    <property type="molecule type" value="Genomic_DNA"/>
</dbReference>
<evidence type="ECO:0000313" key="3">
    <source>
        <dbReference type="Proteomes" id="UP001291687"/>
    </source>
</evidence>
<feature type="region of interest" description="Disordered" evidence="1">
    <location>
        <begin position="1"/>
        <end position="22"/>
    </location>
</feature>
<proteinExistence type="predicted"/>
<comment type="caution">
    <text evidence="2">The sequence shown here is derived from an EMBL/GenBank/DDBJ whole genome shotgun (WGS) entry which is preliminary data.</text>
</comment>
<keyword evidence="3" id="KW-1185">Reference proteome</keyword>
<accession>A0ABU5NAP3</accession>
<organism evidence="2 3">
    <name type="scientific">Candidatus Megaera venefica</name>
    <dbReference type="NCBI Taxonomy" id="2055910"/>
    <lineage>
        <taxon>Bacteria</taxon>
        <taxon>Pseudomonadati</taxon>
        <taxon>Pseudomonadota</taxon>
        <taxon>Alphaproteobacteria</taxon>
        <taxon>Rickettsiales</taxon>
        <taxon>Rickettsiaceae</taxon>
        <taxon>Candidatus Megaera</taxon>
    </lineage>
</organism>
<dbReference type="RefSeq" id="WP_322776130.1">
    <property type="nucleotide sequence ID" value="NZ_JARJFB010000006.1"/>
</dbReference>
<evidence type="ECO:0000313" key="2">
    <source>
        <dbReference type="EMBL" id="MEA0970226.1"/>
    </source>
</evidence>
<sequence>MKNDSGGIEGEEEALDEQMSKKLDKLPAKQQLNELYSAVIDGDKERISRIVDVGNPEVFTKENMEKIANAAQKISATQEIAKKTIIESGVKNLVKEAEINISVGENRGR</sequence>
<name>A0ABU5NAP3_9RICK</name>
<reference evidence="2 3" key="1">
    <citation type="submission" date="2023-03" db="EMBL/GenBank/DDBJ databases">
        <title>Host association and intracellularity evolved multiple times independently in the Rickettsiales.</title>
        <authorList>
            <person name="Castelli M."/>
            <person name="Nardi T."/>
            <person name="Gammuto L."/>
            <person name="Bellinzona G."/>
            <person name="Sabaneyeva E."/>
            <person name="Potekhin A."/>
            <person name="Serra V."/>
            <person name="Petroni G."/>
            <person name="Sassera D."/>
        </authorList>
    </citation>
    <scope>NUCLEOTIDE SEQUENCE [LARGE SCALE GENOMIC DNA]</scope>
    <source>
        <strain evidence="2 3">Sr 2-6</strain>
    </source>
</reference>
<gene>
    <name evidence="2" type="ORF">Megvenef_00178</name>
</gene>
<dbReference type="Proteomes" id="UP001291687">
    <property type="component" value="Unassembled WGS sequence"/>
</dbReference>